<keyword evidence="2" id="KW-1185">Reference proteome</keyword>
<dbReference type="InterPro" id="IPR003749">
    <property type="entry name" value="ThiS/MoaD-like"/>
</dbReference>
<dbReference type="AlphaFoldDB" id="B6FX27"/>
<dbReference type="SUPFAM" id="SSF54285">
    <property type="entry name" value="MoaD/ThiS"/>
    <property type="match status" value="1"/>
</dbReference>
<dbReference type="Gene3D" id="3.10.20.30">
    <property type="match status" value="1"/>
</dbReference>
<dbReference type="Proteomes" id="UP000003178">
    <property type="component" value="Unassembled WGS sequence"/>
</dbReference>
<dbReference type="HOGENOM" id="CLU_174611_3_3_9"/>
<dbReference type="eggNOG" id="COG2104">
    <property type="taxonomic scope" value="Bacteria"/>
</dbReference>
<dbReference type="InterPro" id="IPR010035">
    <property type="entry name" value="Thi_S"/>
</dbReference>
<organism evidence="1 2">
    <name type="scientific">Peptacetobacter hiranonis (strain DSM 13275 / JCM 10541 / KCTC 15199 / TO-931)</name>
    <name type="common">Clostridium hiranonis</name>
    <dbReference type="NCBI Taxonomy" id="500633"/>
    <lineage>
        <taxon>Bacteria</taxon>
        <taxon>Bacillati</taxon>
        <taxon>Bacillota</taxon>
        <taxon>Clostridia</taxon>
        <taxon>Peptostreptococcales</taxon>
        <taxon>Peptostreptococcaceae</taxon>
        <taxon>Peptacetobacter</taxon>
    </lineage>
</organism>
<gene>
    <name evidence="1" type="primary">thiS</name>
    <name evidence="1" type="ORF">CLOHIR_00426</name>
</gene>
<dbReference type="Pfam" id="PF02597">
    <property type="entry name" value="ThiS"/>
    <property type="match status" value="1"/>
</dbReference>
<protein>
    <submittedName>
        <fullName evidence="1">Thiamine biosynthesis protein ThiS</fullName>
    </submittedName>
</protein>
<dbReference type="STRING" id="500633.CLOHIR_00426"/>
<dbReference type="InterPro" id="IPR016155">
    <property type="entry name" value="Mopterin_synth/thiamin_S_b"/>
</dbReference>
<dbReference type="PANTHER" id="PTHR34472:SF1">
    <property type="entry name" value="SULFUR CARRIER PROTEIN THIS"/>
    <property type="match status" value="1"/>
</dbReference>
<evidence type="ECO:0000313" key="1">
    <source>
        <dbReference type="EMBL" id="EEA85947.1"/>
    </source>
</evidence>
<evidence type="ECO:0000313" key="2">
    <source>
        <dbReference type="Proteomes" id="UP000003178"/>
    </source>
</evidence>
<reference evidence="1 2" key="1">
    <citation type="submission" date="2008-09" db="EMBL/GenBank/DDBJ databases">
        <authorList>
            <person name="Fulton L."/>
            <person name="Clifton S."/>
            <person name="Fulton B."/>
            <person name="Xu J."/>
            <person name="Minx P."/>
            <person name="Pepin K.H."/>
            <person name="Johnson M."/>
            <person name="Thiruvilangam P."/>
            <person name="Bhonagiri V."/>
            <person name="Nash W.E."/>
            <person name="Mardis E.R."/>
            <person name="Wilson R.K."/>
        </authorList>
    </citation>
    <scope>NUCLEOTIDE SEQUENCE [LARGE SCALE GENOMIC DNA]</scope>
    <source>
        <strain evidence="1 2">DSM 13275</strain>
    </source>
</reference>
<proteinExistence type="predicted"/>
<dbReference type="CDD" id="cd00565">
    <property type="entry name" value="Ubl_ThiS"/>
    <property type="match status" value="1"/>
</dbReference>
<dbReference type="NCBIfam" id="TIGR01683">
    <property type="entry name" value="thiS"/>
    <property type="match status" value="1"/>
</dbReference>
<reference evidence="1 2" key="2">
    <citation type="submission" date="2008-10" db="EMBL/GenBank/DDBJ databases">
        <title>Draft genome sequence of Clostridium hiranonis (DSM 13275).</title>
        <authorList>
            <person name="Sudarsanam P."/>
            <person name="Ley R."/>
            <person name="Guruge J."/>
            <person name="Turnbaugh P.J."/>
            <person name="Mahowald M."/>
            <person name="Liep D."/>
            <person name="Gordon J."/>
        </authorList>
    </citation>
    <scope>NUCLEOTIDE SEQUENCE [LARGE SCALE GENOMIC DNA]</scope>
    <source>
        <strain evidence="1 2">DSM 13275</strain>
    </source>
</reference>
<sequence>MEVQYMKVNGKEVQFPEGTTVSQILDNYKIDRNRVVVEIDMKIVDESEYDTYIPDKEAMVELIAFVGGG</sequence>
<dbReference type="EMBL" id="ABWP01000012">
    <property type="protein sequence ID" value="EEA85947.1"/>
    <property type="molecule type" value="Genomic_DNA"/>
</dbReference>
<name>B6FX27_PEPHT</name>
<dbReference type="PANTHER" id="PTHR34472">
    <property type="entry name" value="SULFUR CARRIER PROTEIN THIS"/>
    <property type="match status" value="1"/>
</dbReference>
<accession>B6FX27</accession>
<comment type="caution">
    <text evidence="1">The sequence shown here is derived from an EMBL/GenBank/DDBJ whole genome shotgun (WGS) entry which is preliminary data.</text>
</comment>
<dbReference type="InterPro" id="IPR012675">
    <property type="entry name" value="Beta-grasp_dom_sf"/>
</dbReference>